<evidence type="ECO:0000256" key="7">
    <source>
        <dbReference type="ARBA" id="ARBA00022801"/>
    </source>
</evidence>
<dbReference type="FunFam" id="2.20.100.10:FF:000005">
    <property type="entry name" value="ADAM metallopeptidase with thrombospondin type 1 motif 9"/>
    <property type="match status" value="6"/>
</dbReference>
<dbReference type="Gene3D" id="2.20.100.10">
    <property type="entry name" value="Thrombospondin type-1 (TSP1) repeat"/>
    <property type="match status" value="20"/>
</dbReference>
<dbReference type="RefSeq" id="XP_038046583.1">
    <property type="nucleotide sequence ID" value="XM_038190655.1"/>
</dbReference>
<evidence type="ECO:0000256" key="1">
    <source>
        <dbReference type="ARBA" id="ARBA00004613"/>
    </source>
</evidence>
<dbReference type="InterPro" id="IPR050439">
    <property type="entry name" value="ADAMTS_ADAMTS-like"/>
</dbReference>
<evidence type="ECO:0000256" key="13">
    <source>
        <dbReference type="PROSITE-ProRule" id="PRU00276"/>
    </source>
</evidence>
<dbReference type="PROSITE" id="PS01180">
    <property type="entry name" value="CUB"/>
    <property type="match status" value="11"/>
</dbReference>
<evidence type="ECO:0000256" key="6">
    <source>
        <dbReference type="ARBA" id="ARBA00022737"/>
    </source>
</evidence>
<dbReference type="SUPFAM" id="SSF55486">
    <property type="entry name" value="Metalloproteases ('zincins'), catalytic domain"/>
    <property type="match status" value="1"/>
</dbReference>
<evidence type="ECO:0000256" key="12">
    <source>
        <dbReference type="PROSITE-ProRule" id="PRU00059"/>
    </source>
</evidence>
<dbReference type="Gene3D" id="3.40.390.10">
    <property type="entry name" value="Collagenase (Catalytic Domain)"/>
    <property type="match status" value="1"/>
</dbReference>
<dbReference type="InterPro" id="IPR035914">
    <property type="entry name" value="Sperma_CUB_dom_sf"/>
</dbReference>
<dbReference type="GO" id="GO:0031012">
    <property type="term" value="C:extracellular matrix"/>
    <property type="evidence" value="ECO:0007669"/>
    <property type="project" value="TreeGrafter"/>
</dbReference>
<keyword evidence="5 14" id="KW-0732">Signal</keyword>
<organism evidence="17 18">
    <name type="scientific">Patiria miniata</name>
    <name type="common">Bat star</name>
    <name type="synonym">Asterina miniata</name>
    <dbReference type="NCBI Taxonomy" id="46514"/>
    <lineage>
        <taxon>Eukaryota</taxon>
        <taxon>Metazoa</taxon>
        <taxon>Echinodermata</taxon>
        <taxon>Eleutherozoa</taxon>
        <taxon>Asterozoa</taxon>
        <taxon>Asteroidea</taxon>
        <taxon>Valvatacea</taxon>
        <taxon>Valvatida</taxon>
        <taxon>Asterinidae</taxon>
        <taxon>Patiria</taxon>
    </lineage>
</organism>
<evidence type="ECO:0000256" key="10">
    <source>
        <dbReference type="ARBA" id="ARBA00023157"/>
    </source>
</evidence>
<dbReference type="GO" id="GO:0030198">
    <property type="term" value="P:extracellular matrix organization"/>
    <property type="evidence" value="ECO:0007669"/>
    <property type="project" value="TreeGrafter"/>
</dbReference>
<dbReference type="Pfam" id="PF00431">
    <property type="entry name" value="CUB"/>
    <property type="match status" value="9"/>
</dbReference>
<dbReference type="GO" id="GO:0004222">
    <property type="term" value="F:metalloendopeptidase activity"/>
    <property type="evidence" value="ECO:0007669"/>
    <property type="project" value="InterPro"/>
</dbReference>
<keyword evidence="11" id="KW-0325">Glycoprotein</keyword>
<dbReference type="Pfam" id="PF19030">
    <property type="entry name" value="TSP1_ADAMTS"/>
    <property type="match status" value="20"/>
</dbReference>
<evidence type="ECO:0000259" key="15">
    <source>
        <dbReference type="PROSITE" id="PS01180"/>
    </source>
</evidence>
<keyword evidence="4 13" id="KW-0479">Metal-binding</keyword>
<keyword evidence="10 12" id="KW-1015">Disulfide bond</keyword>
<evidence type="ECO:0000256" key="4">
    <source>
        <dbReference type="ARBA" id="ARBA00022723"/>
    </source>
</evidence>
<keyword evidence="7" id="KW-0378">Hydrolase</keyword>
<reference evidence="17" key="1">
    <citation type="submission" date="2022-11" db="UniProtKB">
        <authorList>
            <consortium name="EnsemblMetazoa"/>
        </authorList>
    </citation>
    <scope>IDENTIFICATION</scope>
</reference>
<dbReference type="InterPro" id="IPR001590">
    <property type="entry name" value="Peptidase_M12B"/>
</dbReference>
<keyword evidence="6" id="KW-0677">Repeat</keyword>
<proteinExistence type="predicted"/>
<dbReference type="EnsemblMetazoa" id="XM_038190655.1">
    <property type="protein sequence ID" value="XP_038046583.1"/>
    <property type="gene ID" value="LOC119720804"/>
</dbReference>
<name>A0A913Z424_PATMI</name>
<feature type="domain" description="CUB" evidence="15">
    <location>
        <begin position="1167"/>
        <end position="1299"/>
    </location>
</feature>
<dbReference type="SUPFAM" id="SSF49854">
    <property type="entry name" value="Spermadhesin, CUB domain"/>
    <property type="match status" value="10"/>
</dbReference>
<dbReference type="Gene3D" id="3.40.1620.60">
    <property type="match status" value="1"/>
</dbReference>
<dbReference type="Pfam" id="PF17771">
    <property type="entry name" value="ADAMTS_CR_2"/>
    <property type="match status" value="1"/>
</dbReference>
<dbReference type="InterPro" id="IPR036383">
    <property type="entry name" value="TSP1_rpt_sf"/>
</dbReference>
<feature type="signal peptide" evidence="14">
    <location>
        <begin position="1"/>
        <end position="24"/>
    </location>
</feature>
<comment type="caution">
    <text evidence="13">Lacks conserved residue(s) required for the propagation of feature annotation.</text>
</comment>
<dbReference type="Gene3D" id="2.60.120.290">
    <property type="entry name" value="Spermadhesin, CUB domain"/>
    <property type="match status" value="10"/>
</dbReference>
<feature type="disulfide bond" evidence="12">
    <location>
        <begin position="2896"/>
        <end position="2923"/>
    </location>
</feature>
<sequence length="3258" mass="354371">MAPTNYGVAALAVVLFYVASSSYAKPLTQSMELSAADRVHYFGQAEVQDFELVSPQVSKRRRRGKHIEAKKVVFEAFDERFDIALEPKVGLVDAGTLVHEVGKDGKTVLSQPKEYCLYVGKSLDHKDSTVSASDCGNKLQASIATDKAAFQLQPLKTEHKEKDGPTHMVVRRSVNTQACNMDAERSLESTMSRRKRSTAEPIYVDASVVADDLMYKTYGNETNNYLLTILNQVAELLKDPSLDIQVNLKISNIKIVKTPQLDLSLSEELEKSLESFCSWQKKSDSDISILITRRDLVSGGNHKVTGKAADVGGACDPKRRCLIGQDHGPSGLIFTLAHEIGHSLGMYHDGGLSDCANKKNIMASVNSGGPEAFRWSECSNNDLLNFLARPESKCLKNKPKSLPDYTPSSIPMPGFYFNATEQCAMTYNAKSTVASEVLNKKEICTALVCKNGNGIPESTNVPPLDGTRCGTKRDICIHGECLKVYSTMDCDGGPCIPFWLAGSYTCQNSTSCVATRSVLCVEEHDDGTTRRVLDLTRCPNEVPTDTGICPDDPCRFSFITGEYGTCSVTCGTGLQVRNVDCQDRSQEIPTTVNDALCQEAKPLTTQVCILPACPVNSYSYAVGQFLECSVTCGTGVQLRSVTCQDNVGEAVAEVFCIQLGLFRPSTTQNCDTGISCGLRYVAGPYATCSVTCGSGTRTRMIYCVNDNNLVVALARCEDAQLEELPLTTSCDQEACPSPVYTALRGSWSECSVTCGLGTETRFVACRNNDVDVDVQNCIDAGLTDLETLRVCTRPTCQPEYRFEAGAFSDCSVTCGTGLRIRDVQCLDQDDVAVAIDNCLAIGLTPPPNTMECTLEDCPTYIYQVGEFGACTEECGDGLQLRAVVCVNNDTKAVVDDANCPGQKPASTQPCNLMPCNTLLQFVTSPFSACNCSGLQTRIVICIQRVGIVLEQVSTQNCLDAGLEALPTTQDCPPPADCVQPNPVWQTTEWSQCPVTCGVGTQTRLVYCIAQPGSTDIVDDSECVAGDKPPTTQECDTEVVCPTAYLWLTYGWGACSVTCGEGFESRDVFCFSLGTNIVQVEDSLCNAGEKPNTVRPCSLAPCTASWTTSGWTECSVTCGPGTQTRTVACQQTKDPNSNVVDESECIAEARPSEARPCYLALCPAPFGCNTSYMLEGTVQYTESSPGFTAGQNYPNDLECSKAFVADNNIQEGRRRRRRNVQEPQYCIQLTFTAFDVEPSTDCTVDYLEISDIRYNTSERLCGNTYELPLVWESVGPHVNLYFHTDATVTRPGYSVIYNAVEKQDPAGYEVTAWSECSVTCGEGVETREVLCVRGNETVDENECSGLQKPVSIQPCVEDECIEPSVCSGDLLRTENNAIILSPDFPSAYPNNISCSNVIRAPEGMIMEIFVTFFNLRPEECSDKVLIKDVNVDGEPLELCGNQAPGIVFTSITNEVTVQFESAETGSISPTGFGFSLRADFMNQPPVSCGNQISESGRAVYSPNYPGDYNLNENCLTVIRNDGGCIKLRFLDIDLPPQNGQCSDFVQLVDLNEIAVNTGPLCGREIPTVFYSFTGLMTVRFFSDENGPTTGGFNAVVNFVDCYDGVWLTGPFEECSATCGEAVRRRTVSCQNPQTDALVDPAMCPPERPDEEIPCDVPECPSCDVTVTESGEIGSPNSPSNYDNNQRCETEIVNPDGCVAINFLAFDLQPGLSDECDTDFLEITDVAREEPIKLCGSTLPDTYQSLSGNVQLLFQTDDSVVSTGYYAYVSFIPCPVNAYIMGNWSECSVTCGAGMRTRDVQCMDLINNVPVEDSVCQGERPPSEEPCMANEECPSCDVTITESLMFVTSPDFPNPYAPNLECVYTFNSPDPDQCVRLTIIEAYLNGADDNELCSRDYLEITSQSGQPPLRFCPESARSIPWYSRDNTASVRFVTDEEGASSGFNMYVVFGSCPMYDFVVGDYTECSARCGGGVRTRVVSCISLSDGSGAPDELCPNQRPLDSIPCNTEPCPVCDAAFFPGDELIMSPDFSSAPGQGYERSLDCTYNITNPDGCLFLTFLSFELQECADCSCDYLSITEDNAEALPPLCGTQNDRTWASTTGNVMLNFVTDNSISAAGFNIYVAYIDCPDVYYFTEDYSECDVSCGGGSQTRLVQCRSRTTGMEVDESMCTGVKPPTERPCGEDPCPFCDEQITTPSFIASPEYPENYPVSINCNYAIQAPAGRCVSINVLAFELQEAEGDPMMCQDYIEIRDQGAPTLDRRYCGLAAPNAIQWRSRFGSVSLDFSSDEEDTSSGFRAYVNFVDCPQYGYVATEFSMCSRPCGGGTQTREVSCQNIATQQPAEEVNCEDERPSESIPCNLQDCPECDEEITENRQSVYSLNFPQPYFEYSCNYIYTNPGGCVELLFVQFEMPIPNAEDVCDKDYLLVEDMSERPFSYRICGPDIPNTVVSRGERLNVTLVTDGNPGTFGEGYQLYNLFTNNCPEVGYVASEFGECDRQCGFGTRTREVNCVDLQSGITVDESLCTDVEPSSTEFCNTQPCPSCDQVVDTFPIALNSPADLDPLRTCQYDIESERCIRATFLTFDFPGENGMCADTFVQLQDEGAEFLTERFCGDGPGAASGAALYAWESRTSDVLMTLNSGTDLTANNRFRIFLTEMDCPEFGFVAGEFDECSRSCGEGGVQTRTVECQRLADNSPVVEGSCTDPKPSETRPCAPQPPCPSCDMFVSDPETLVQGPPRNSNWTTDVRCRITVEYDTSCVVISGLQVMLSEPDENGTCVDSSLTFSDGTYPAYTETVCGSSSGGVYGALSRRYVVDFYSADYENSGDSFNLFVQAAACPVIEYQTSEFSQCSASCGGGVRTRDVTCVRADRMEEVPDDACAGPRPMAIEGCNMEACPKECDNVITVNTPVQLLTSPGRPTYVTDADCTNNIINLSGCIVLAFLSVDIEEGTMPGVCDKDYLEIIDATFDELSVRLCGDTLPSTAWRSQSGSIRTRFVSDSVDTQQAGYTLTYTLTPTCPTGSYVLSGFDDCSATCGEGTRTAADLNCVLPDSSIGTNSDCPGLPPSRVQSCNLGECPEFYFFTGEYSNCSVECGDGTQTRVVECRRLDNDTVVDDGMCTEVKPDTSMACNLMACVDNAFVLSETPQTETVELGDSGTIQSPNFPNAYPNNLNAQVVLTIPANTLLRVTIDTLDLVFESPCANGDFLRFSSGSNTVLQVCQTTQLPFDWFSGAGDTEVTIAMTTSATVAGNGFMGRWTVIVPP</sequence>
<dbReference type="SMART" id="SM00042">
    <property type="entry name" value="CUB"/>
    <property type="match status" value="11"/>
</dbReference>
<evidence type="ECO:0000313" key="18">
    <source>
        <dbReference type="Proteomes" id="UP000887568"/>
    </source>
</evidence>
<dbReference type="InterPro" id="IPR000859">
    <property type="entry name" value="CUB_dom"/>
</dbReference>
<dbReference type="PANTHER" id="PTHR13723">
    <property type="entry name" value="ADAMTS A DISINTEGRIN AND METALLOPROTEASE WITH THROMBOSPONDIN MOTIFS PROTEASE"/>
    <property type="match status" value="1"/>
</dbReference>
<evidence type="ECO:0000259" key="16">
    <source>
        <dbReference type="PROSITE" id="PS50215"/>
    </source>
</evidence>
<feature type="active site" evidence="13">
    <location>
        <position position="339"/>
    </location>
</feature>
<feature type="domain" description="CUB" evidence="15">
    <location>
        <begin position="2896"/>
        <end position="3011"/>
    </location>
</feature>
<dbReference type="GO" id="GO:0005576">
    <property type="term" value="C:extracellular region"/>
    <property type="evidence" value="ECO:0007669"/>
    <property type="project" value="UniProtKB-SubCell"/>
</dbReference>
<feature type="domain" description="CUB" evidence="15">
    <location>
        <begin position="2178"/>
        <end position="2300"/>
    </location>
</feature>
<dbReference type="PROSITE" id="PS50092">
    <property type="entry name" value="TSP1"/>
    <property type="match status" value="20"/>
</dbReference>
<keyword evidence="18" id="KW-1185">Reference proteome</keyword>
<feature type="binding site" evidence="13">
    <location>
        <position position="338"/>
    </location>
    <ligand>
        <name>Zn(2+)</name>
        <dbReference type="ChEBI" id="CHEBI:29105"/>
        <note>catalytic</note>
    </ligand>
</feature>
<evidence type="ECO:0000256" key="9">
    <source>
        <dbReference type="ARBA" id="ARBA00023049"/>
    </source>
</evidence>
<dbReference type="GO" id="GO:0046872">
    <property type="term" value="F:metal ion binding"/>
    <property type="evidence" value="ECO:0007669"/>
    <property type="project" value="UniProtKB-KW"/>
</dbReference>
<evidence type="ECO:0000256" key="2">
    <source>
        <dbReference type="ARBA" id="ARBA00022525"/>
    </source>
</evidence>
<keyword evidence="9" id="KW-0482">Metalloprotease</keyword>
<comment type="subcellular location">
    <subcellularLocation>
        <location evidence="1">Secreted</location>
    </subcellularLocation>
</comment>
<feature type="domain" description="CUB" evidence="15">
    <location>
        <begin position="1487"/>
        <end position="1598"/>
    </location>
</feature>
<dbReference type="Pfam" id="PF01421">
    <property type="entry name" value="Reprolysin"/>
    <property type="match status" value="1"/>
</dbReference>
<evidence type="ECO:0000313" key="17">
    <source>
        <dbReference type="EnsemblMetazoa" id="XP_038046583.1"/>
    </source>
</evidence>
<keyword evidence="3" id="KW-0645">Protease</keyword>
<evidence type="ECO:0000256" key="3">
    <source>
        <dbReference type="ARBA" id="ARBA00022670"/>
    </source>
</evidence>
<feature type="chain" id="PRO_5038124356" evidence="14">
    <location>
        <begin position="25"/>
        <end position="3258"/>
    </location>
</feature>
<feature type="domain" description="CUB" evidence="15">
    <location>
        <begin position="3130"/>
        <end position="3255"/>
    </location>
</feature>
<feature type="domain" description="CUB" evidence="15">
    <location>
        <begin position="2363"/>
        <end position="2476"/>
    </location>
</feature>
<dbReference type="InterPro" id="IPR024079">
    <property type="entry name" value="MetalloPept_cat_dom_sf"/>
</dbReference>
<accession>A0A913Z424</accession>
<protein>
    <submittedName>
        <fullName evidence="17">Uncharacterized protein</fullName>
    </submittedName>
</protein>
<evidence type="ECO:0000256" key="5">
    <source>
        <dbReference type="ARBA" id="ARBA00022729"/>
    </source>
</evidence>
<dbReference type="SUPFAM" id="SSF82895">
    <property type="entry name" value="TSP-1 type 1 repeat"/>
    <property type="match status" value="19"/>
</dbReference>
<dbReference type="PROSITE" id="PS50215">
    <property type="entry name" value="ADAM_MEPRO"/>
    <property type="match status" value="1"/>
</dbReference>
<dbReference type="OrthoDB" id="10035764at2759"/>
<feature type="domain" description="CUB" evidence="15">
    <location>
        <begin position="1658"/>
        <end position="1770"/>
    </location>
</feature>
<evidence type="ECO:0000256" key="11">
    <source>
        <dbReference type="ARBA" id="ARBA00023180"/>
    </source>
</evidence>
<feature type="domain" description="CUB" evidence="15">
    <location>
        <begin position="2540"/>
        <end position="2654"/>
    </location>
</feature>
<evidence type="ECO:0000256" key="14">
    <source>
        <dbReference type="SAM" id="SignalP"/>
    </source>
</evidence>
<feature type="domain" description="Peptidase M12B" evidence="16">
    <location>
        <begin position="202"/>
        <end position="399"/>
    </location>
</feature>
<dbReference type="Proteomes" id="UP000887568">
    <property type="component" value="Unplaced"/>
</dbReference>
<dbReference type="SMART" id="SM00209">
    <property type="entry name" value="TSP1"/>
    <property type="match status" value="20"/>
</dbReference>
<feature type="binding site" evidence="13">
    <location>
        <position position="342"/>
    </location>
    <ligand>
        <name>Zn(2+)</name>
        <dbReference type="ChEBI" id="CHEBI:29105"/>
        <note>catalytic</note>
    </ligand>
</feature>
<dbReference type="OMA" id="FSYRICG"/>
<feature type="binding site" evidence="13">
    <location>
        <position position="348"/>
    </location>
    <ligand>
        <name>Zn(2+)</name>
        <dbReference type="ChEBI" id="CHEBI:29105"/>
        <note>catalytic</note>
    </ligand>
</feature>
<feature type="domain" description="CUB" evidence="15">
    <location>
        <begin position="1834"/>
        <end position="1948"/>
    </location>
</feature>
<dbReference type="GO" id="GO:0006508">
    <property type="term" value="P:proteolysis"/>
    <property type="evidence" value="ECO:0007669"/>
    <property type="project" value="UniProtKB-KW"/>
</dbReference>
<feature type="domain" description="CUB" evidence="15">
    <location>
        <begin position="1365"/>
        <end position="1478"/>
    </location>
</feature>
<keyword evidence="2" id="KW-0964">Secreted</keyword>
<dbReference type="PANTHER" id="PTHR13723:SF281">
    <property type="entry name" value="PAPILIN"/>
    <property type="match status" value="1"/>
</dbReference>
<keyword evidence="8 13" id="KW-0862">Zinc</keyword>
<dbReference type="InterPro" id="IPR000884">
    <property type="entry name" value="TSP1_rpt"/>
</dbReference>
<evidence type="ECO:0000256" key="8">
    <source>
        <dbReference type="ARBA" id="ARBA00022833"/>
    </source>
</evidence>
<dbReference type="GeneID" id="119720804"/>
<dbReference type="CDD" id="cd00041">
    <property type="entry name" value="CUB"/>
    <property type="match status" value="10"/>
</dbReference>
<feature type="domain" description="CUB" evidence="15">
    <location>
        <begin position="2011"/>
        <end position="2123"/>
    </location>
</feature>
<dbReference type="InterPro" id="IPR041645">
    <property type="entry name" value="ADAMTS_CR_2"/>
</dbReference>